<evidence type="ECO:0000313" key="2">
    <source>
        <dbReference type="EMBL" id="GIG88289.1"/>
    </source>
</evidence>
<feature type="transmembrane region" description="Helical" evidence="1">
    <location>
        <begin position="21"/>
        <end position="39"/>
    </location>
</feature>
<proteinExistence type="predicted"/>
<dbReference type="Proteomes" id="UP000646749">
    <property type="component" value="Unassembled WGS sequence"/>
</dbReference>
<reference evidence="2 3" key="1">
    <citation type="submission" date="2021-01" db="EMBL/GenBank/DDBJ databases">
        <title>Whole genome shotgun sequence of Plantactinospora endophytica NBRC 110450.</title>
        <authorList>
            <person name="Komaki H."/>
            <person name="Tamura T."/>
        </authorList>
    </citation>
    <scope>NUCLEOTIDE SEQUENCE [LARGE SCALE GENOMIC DNA]</scope>
    <source>
        <strain evidence="2 3">NBRC 110450</strain>
    </source>
</reference>
<comment type="caution">
    <text evidence="2">The sequence shown here is derived from an EMBL/GenBank/DDBJ whole genome shotgun (WGS) entry which is preliminary data.</text>
</comment>
<name>A0ABQ4E0N0_9ACTN</name>
<dbReference type="Pfam" id="PF11070">
    <property type="entry name" value="DUF2871"/>
    <property type="match status" value="1"/>
</dbReference>
<keyword evidence="1" id="KW-0812">Transmembrane</keyword>
<dbReference type="InterPro" id="IPR036927">
    <property type="entry name" value="Cyt_c_oxase-like_su1_sf"/>
</dbReference>
<keyword evidence="1" id="KW-1133">Transmembrane helix</keyword>
<feature type="transmembrane region" description="Helical" evidence="1">
    <location>
        <begin position="54"/>
        <end position="74"/>
    </location>
</feature>
<dbReference type="InterPro" id="IPR021299">
    <property type="entry name" value="DUF2871"/>
</dbReference>
<sequence length="164" mass="17857">MMNAVPTPTETSTRMPGTRKIYYAAHTYMILGLVSGLASREITKIKHFTGDTQLTLLHTHLLALGMLFFLIVLAMEKLFDLTADTLFGWFFWTYNAGLALTIAVMAVHGTQTVLAVEPAGSIAGIAGLGHVVLTVGLIFFFVLLGKRLPRRPDGQGVTAHRRAS</sequence>
<feature type="transmembrane region" description="Helical" evidence="1">
    <location>
        <begin position="119"/>
        <end position="144"/>
    </location>
</feature>
<feature type="transmembrane region" description="Helical" evidence="1">
    <location>
        <begin position="86"/>
        <end position="107"/>
    </location>
</feature>
<dbReference type="Gene3D" id="1.20.210.10">
    <property type="entry name" value="Cytochrome c oxidase-like, subunit I domain"/>
    <property type="match status" value="1"/>
</dbReference>
<dbReference type="EMBL" id="BONW01000013">
    <property type="protein sequence ID" value="GIG88289.1"/>
    <property type="molecule type" value="Genomic_DNA"/>
</dbReference>
<gene>
    <name evidence="2" type="ORF">Pen02_32250</name>
</gene>
<keyword evidence="1" id="KW-0472">Membrane</keyword>
<evidence type="ECO:0000256" key="1">
    <source>
        <dbReference type="SAM" id="Phobius"/>
    </source>
</evidence>
<evidence type="ECO:0000313" key="3">
    <source>
        <dbReference type="Proteomes" id="UP000646749"/>
    </source>
</evidence>
<protein>
    <recommendedName>
        <fullName evidence="4">DUF2871 domain-containing protein</fullName>
    </recommendedName>
</protein>
<organism evidence="2 3">
    <name type="scientific">Plantactinospora endophytica</name>
    <dbReference type="NCBI Taxonomy" id="673535"/>
    <lineage>
        <taxon>Bacteria</taxon>
        <taxon>Bacillati</taxon>
        <taxon>Actinomycetota</taxon>
        <taxon>Actinomycetes</taxon>
        <taxon>Micromonosporales</taxon>
        <taxon>Micromonosporaceae</taxon>
        <taxon>Plantactinospora</taxon>
    </lineage>
</organism>
<keyword evidence="3" id="KW-1185">Reference proteome</keyword>
<evidence type="ECO:0008006" key="4">
    <source>
        <dbReference type="Google" id="ProtNLM"/>
    </source>
</evidence>
<accession>A0ABQ4E0N0</accession>